<dbReference type="Gene3D" id="3.40.190.10">
    <property type="entry name" value="Periplasmic binding protein-like II"/>
    <property type="match status" value="1"/>
</dbReference>
<dbReference type="Proteomes" id="UP000248897">
    <property type="component" value="Chromosome 1"/>
</dbReference>
<dbReference type="AlphaFoldDB" id="A0A2X4ULL9"/>
<name>A0A2X4ULL9_SERPL</name>
<evidence type="ECO:0000256" key="1">
    <source>
        <dbReference type="SAM" id="SignalP"/>
    </source>
</evidence>
<feature type="signal peptide" evidence="1">
    <location>
        <begin position="1"/>
        <end position="31"/>
    </location>
</feature>
<gene>
    <name evidence="2" type="primary">ssuA_2</name>
    <name evidence="2" type="ORF">NCTC12961_02154</name>
</gene>
<organism evidence="2 3">
    <name type="scientific">Serratia plymuthica</name>
    <dbReference type="NCBI Taxonomy" id="82996"/>
    <lineage>
        <taxon>Bacteria</taxon>
        <taxon>Pseudomonadati</taxon>
        <taxon>Pseudomonadota</taxon>
        <taxon>Gammaproteobacteria</taxon>
        <taxon>Enterobacterales</taxon>
        <taxon>Yersiniaceae</taxon>
        <taxon>Serratia</taxon>
    </lineage>
</organism>
<protein>
    <submittedName>
        <fullName evidence="2">Aliphatic sulfonates-binding protein</fullName>
    </submittedName>
</protein>
<evidence type="ECO:0000313" key="3">
    <source>
        <dbReference type="Proteomes" id="UP000248897"/>
    </source>
</evidence>
<keyword evidence="1" id="KW-0732">Signal</keyword>
<reference evidence="2 3" key="1">
    <citation type="submission" date="2018-06" db="EMBL/GenBank/DDBJ databases">
        <authorList>
            <consortium name="Pathogen Informatics"/>
            <person name="Doyle S."/>
        </authorList>
    </citation>
    <scope>NUCLEOTIDE SEQUENCE [LARGE SCALE GENOMIC DNA]</scope>
    <source>
        <strain evidence="2 3">NCTC12961</strain>
    </source>
</reference>
<proteinExistence type="predicted"/>
<evidence type="ECO:0000313" key="2">
    <source>
        <dbReference type="EMBL" id="SQI36478.1"/>
    </source>
</evidence>
<accession>A0A2X4ULL9</accession>
<dbReference type="EMBL" id="LS483469">
    <property type="protein sequence ID" value="SQI36478.1"/>
    <property type="molecule type" value="Genomic_DNA"/>
</dbReference>
<feature type="chain" id="PRO_5016126548" evidence="1">
    <location>
        <begin position="32"/>
        <end position="80"/>
    </location>
</feature>
<sequence>MMKRLYSLRRWLGAGTLAGILSLAWSNAVSAQDPAQFRIGYQKGSVSLVLAKTHRLLEQRFPSTKISWIEFPAGRKCSRR</sequence>